<dbReference type="Proteomes" id="UP000265703">
    <property type="component" value="Unassembled WGS sequence"/>
</dbReference>
<gene>
    <name evidence="1" type="ORF">C1645_831595</name>
</gene>
<accession>A0A397SLC5</accession>
<name>A0A397SLC5_9GLOM</name>
<keyword evidence="2" id="KW-1185">Reference proteome</keyword>
<evidence type="ECO:0000313" key="2">
    <source>
        <dbReference type="Proteomes" id="UP000265703"/>
    </source>
</evidence>
<evidence type="ECO:0000313" key="1">
    <source>
        <dbReference type="EMBL" id="RIA84905.1"/>
    </source>
</evidence>
<sequence>MKDQLRYTDFDERTYHVGVKRGETLVTERLLDRNPKPFILDSGTIPISIISIFYDLVGHPNIGDVILQQVQLNKDVQWIYQEEIIILFLFLEIIQPHRHHLNNISRDLNSYNNPLQNQYNVINRIRSTAVRKTNEFISDEMANLLDPLCGEACLNTLIKIEIKDFHEEGSVWNIKIVTV</sequence>
<protein>
    <submittedName>
        <fullName evidence="1">Uncharacterized protein</fullName>
    </submittedName>
</protein>
<proteinExistence type="predicted"/>
<reference evidence="1 2" key="1">
    <citation type="submission" date="2018-06" db="EMBL/GenBank/DDBJ databases">
        <title>Comparative genomics reveals the genomic features of Rhizophagus irregularis, R. cerebriforme, R. diaphanum and Gigaspora rosea, and their symbiotic lifestyle signature.</title>
        <authorList>
            <person name="Morin E."/>
            <person name="San Clemente H."/>
            <person name="Chen E.C.H."/>
            <person name="De La Providencia I."/>
            <person name="Hainaut M."/>
            <person name="Kuo A."/>
            <person name="Kohler A."/>
            <person name="Murat C."/>
            <person name="Tang N."/>
            <person name="Roy S."/>
            <person name="Loubradou J."/>
            <person name="Henrissat B."/>
            <person name="Grigoriev I.V."/>
            <person name="Corradi N."/>
            <person name="Roux C."/>
            <person name="Martin F.M."/>
        </authorList>
    </citation>
    <scope>NUCLEOTIDE SEQUENCE [LARGE SCALE GENOMIC DNA]</scope>
    <source>
        <strain evidence="1 2">DAOM 227022</strain>
    </source>
</reference>
<dbReference type="AlphaFoldDB" id="A0A397SLC5"/>
<dbReference type="OrthoDB" id="416752at2759"/>
<comment type="caution">
    <text evidence="1">The sequence shown here is derived from an EMBL/GenBank/DDBJ whole genome shotgun (WGS) entry which is preliminary data.</text>
</comment>
<organism evidence="1 2">
    <name type="scientific">Glomus cerebriforme</name>
    <dbReference type="NCBI Taxonomy" id="658196"/>
    <lineage>
        <taxon>Eukaryota</taxon>
        <taxon>Fungi</taxon>
        <taxon>Fungi incertae sedis</taxon>
        <taxon>Mucoromycota</taxon>
        <taxon>Glomeromycotina</taxon>
        <taxon>Glomeromycetes</taxon>
        <taxon>Glomerales</taxon>
        <taxon>Glomeraceae</taxon>
        <taxon>Glomus</taxon>
    </lineage>
</organism>
<dbReference type="EMBL" id="QKYT01000461">
    <property type="protein sequence ID" value="RIA84905.1"/>
    <property type="molecule type" value="Genomic_DNA"/>
</dbReference>